<comment type="caution">
    <text evidence="7">The sequence shown here is derived from an EMBL/GenBank/DDBJ whole genome shotgun (WGS) entry which is preliminary data.</text>
</comment>
<gene>
    <name evidence="7" type="ORF">D9Q81_09010</name>
</gene>
<dbReference type="RefSeq" id="WP_125742924.1">
    <property type="nucleotide sequence ID" value="NZ_RCOR01000049.1"/>
</dbReference>
<dbReference type="InterPro" id="IPR001626">
    <property type="entry name" value="ABC_TroCD"/>
</dbReference>
<name>A0A429G063_9CREN</name>
<comment type="subcellular location">
    <subcellularLocation>
        <location evidence="1">Membrane</location>
        <topology evidence="1">Multi-pass membrane protein</topology>
    </subcellularLocation>
</comment>
<dbReference type="GO" id="GO:0055085">
    <property type="term" value="P:transmembrane transport"/>
    <property type="evidence" value="ECO:0007669"/>
    <property type="project" value="InterPro"/>
</dbReference>
<evidence type="ECO:0000256" key="3">
    <source>
        <dbReference type="ARBA" id="ARBA00022692"/>
    </source>
</evidence>
<dbReference type="Proteomes" id="UP000278149">
    <property type="component" value="Unassembled WGS sequence"/>
</dbReference>
<feature type="transmembrane region" description="Helical" evidence="6">
    <location>
        <begin position="96"/>
        <end position="118"/>
    </location>
</feature>
<feature type="transmembrane region" description="Helical" evidence="6">
    <location>
        <begin position="37"/>
        <end position="57"/>
    </location>
</feature>
<dbReference type="InterPro" id="IPR037294">
    <property type="entry name" value="ABC_BtuC-like"/>
</dbReference>
<dbReference type="GO" id="GO:0043190">
    <property type="term" value="C:ATP-binding cassette (ABC) transporter complex"/>
    <property type="evidence" value="ECO:0007669"/>
    <property type="project" value="InterPro"/>
</dbReference>
<feature type="transmembrane region" description="Helical" evidence="6">
    <location>
        <begin position="138"/>
        <end position="156"/>
    </location>
</feature>
<proteinExistence type="inferred from homology"/>
<evidence type="ECO:0000313" key="8">
    <source>
        <dbReference type="Proteomes" id="UP000278149"/>
    </source>
</evidence>
<feature type="transmembrane region" description="Helical" evidence="6">
    <location>
        <begin position="224"/>
        <end position="242"/>
    </location>
</feature>
<dbReference type="Pfam" id="PF00950">
    <property type="entry name" value="ABC-3"/>
    <property type="match status" value="1"/>
</dbReference>
<keyword evidence="5 6" id="KW-0472">Membrane</keyword>
<evidence type="ECO:0000256" key="6">
    <source>
        <dbReference type="SAM" id="Phobius"/>
    </source>
</evidence>
<feature type="transmembrane region" description="Helical" evidence="6">
    <location>
        <begin position="201"/>
        <end position="217"/>
    </location>
</feature>
<comment type="similarity">
    <text evidence="2">Belongs to the ABC-3 integral membrane protein family.</text>
</comment>
<dbReference type="PANTHER" id="PTHR30477:SF21">
    <property type="entry name" value="ABC-3 PROTEIN"/>
    <property type="match status" value="1"/>
</dbReference>
<feature type="transmembrane region" description="Helical" evidence="6">
    <location>
        <begin position="63"/>
        <end position="84"/>
    </location>
</feature>
<dbReference type="EMBL" id="RCOR01000049">
    <property type="protein sequence ID" value="RSN67149.1"/>
    <property type="molecule type" value="Genomic_DNA"/>
</dbReference>
<dbReference type="PANTHER" id="PTHR30477">
    <property type="entry name" value="ABC-TRANSPORTER METAL-BINDING PROTEIN"/>
    <property type="match status" value="1"/>
</dbReference>
<evidence type="ECO:0000256" key="4">
    <source>
        <dbReference type="ARBA" id="ARBA00022989"/>
    </source>
</evidence>
<reference evidence="7 8" key="1">
    <citation type="submission" date="2018-10" db="EMBL/GenBank/DDBJ databases">
        <title>Co-occurring genomic capacity for anaerobic methane metabolism and dissimilatory sulfite reduction discovered in the Korarchaeota.</title>
        <authorList>
            <person name="Mckay L.J."/>
            <person name="Dlakic M."/>
            <person name="Fields M.W."/>
            <person name="Delmont T.O."/>
            <person name="Eren A.M."/>
            <person name="Jay Z.J."/>
            <person name="Klingelsmith K.B."/>
            <person name="Rusch D.B."/>
            <person name="Inskeep W.P."/>
        </authorList>
    </citation>
    <scope>NUCLEOTIDE SEQUENCE [LARGE SCALE GENOMIC DNA]</scope>
    <source>
        <strain evidence="7 8">WS</strain>
    </source>
</reference>
<feature type="transmembrane region" description="Helical" evidence="6">
    <location>
        <begin position="12"/>
        <end position="32"/>
    </location>
</feature>
<feature type="transmembrane region" description="Helical" evidence="6">
    <location>
        <begin position="176"/>
        <end position="195"/>
    </location>
</feature>
<evidence type="ECO:0000256" key="1">
    <source>
        <dbReference type="ARBA" id="ARBA00004141"/>
    </source>
</evidence>
<sequence length="270" mass="29272">MLWTTMELIDPRWFIVISLSSIVFAVMSSMVLSRRMLFLAGSLPHSALLSALLSIIIERTLGLPSQVGSLIMSVALISLFSLMISKGLKTDIATAIFLSMTVSLTAISLYYILTKFPIAGSVWSYLVGDPLLVTWEDVIYTTIISSITLIMIIPFLKEHALIGIDRDFAKLSGVKVSFYDAIAVISLAIGVVGMLRVVGFILEHVMILLPGVIAASIARSYRSFLIYAFIISLIGGLGGLALSIMTSLAPSGCIGLLMLSFYILAIRRGR</sequence>
<dbReference type="Gene3D" id="1.10.3470.10">
    <property type="entry name" value="ABC transporter involved in vitamin B12 uptake, BtuC"/>
    <property type="match status" value="1"/>
</dbReference>
<dbReference type="SUPFAM" id="SSF81345">
    <property type="entry name" value="ABC transporter involved in vitamin B12 uptake, BtuC"/>
    <property type="match status" value="1"/>
</dbReference>
<protein>
    <submittedName>
        <fullName evidence="7">Metal ABC transporter permease</fullName>
    </submittedName>
</protein>
<keyword evidence="3 6" id="KW-0812">Transmembrane</keyword>
<evidence type="ECO:0000256" key="5">
    <source>
        <dbReference type="ARBA" id="ARBA00023136"/>
    </source>
</evidence>
<dbReference type="AlphaFoldDB" id="A0A429G063"/>
<keyword evidence="4 6" id="KW-1133">Transmembrane helix</keyword>
<evidence type="ECO:0000256" key="2">
    <source>
        <dbReference type="ARBA" id="ARBA00008034"/>
    </source>
</evidence>
<evidence type="ECO:0000313" key="7">
    <source>
        <dbReference type="EMBL" id="RSN67149.1"/>
    </source>
</evidence>
<feature type="transmembrane region" description="Helical" evidence="6">
    <location>
        <begin position="248"/>
        <end position="266"/>
    </location>
</feature>
<organism evidence="7 8">
    <name type="scientific">Candidatus Korarchaeum cryptofilum</name>
    <dbReference type="NCBI Taxonomy" id="498846"/>
    <lineage>
        <taxon>Archaea</taxon>
        <taxon>Thermoproteota</taxon>
        <taxon>Candidatus Korarchaeia</taxon>
        <taxon>Candidatus Korarchaeales</taxon>
        <taxon>Candidatus Korarchaeaceae</taxon>
        <taxon>Candidatus Korarchaeum</taxon>
    </lineage>
</organism>
<accession>A0A429G063</accession>